<feature type="disulfide bond" description="Redox-active" evidence="5">
    <location>
        <begin position="42"/>
        <end position="47"/>
    </location>
</feature>
<dbReference type="EMBL" id="CP001472">
    <property type="protein sequence ID" value="ACO32721.1"/>
    <property type="molecule type" value="Genomic_DNA"/>
</dbReference>
<dbReference type="InterPro" id="IPR004099">
    <property type="entry name" value="Pyr_nucl-diS_OxRdtase_dimer"/>
</dbReference>
<evidence type="ECO:0000313" key="8">
    <source>
        <dbReference type="EMBL" id="ACO32721.1"/>
    </source>
</evidence>
<organism evidence="8 9">
    <name type="scientific">Acidobacterium capsulatum (strain ATCC 51196 / DSM 11244 / BCRC 80197 / JCM 7670 / NBRC 15755 / NCIMB 13165 / 161)</name>
    <dbReference type="NCBI Taxonomy" id="240015"/>
    <lineage>
        <taxon>Bacteria</taxon>
        <taxon>Pseudomonadati</taxon>
        <taxon>Acidobacteriota</taxon>
        <taxon>Terriglobia</taxon>
        <taxon>Terriglobales</taxon>
        <taxon>Acidobacteriaceae</taxon>
        <taxon>Acidobacterium</taxon>
    </lineage>
</organism>
<keyword evidence="2" id="KW-0285">Flavoprotein</keyword>
<dbReference type="Proteomes" id="UP000002207">
    <property type="component" value="Chromosome"/>
</dbReference>
<feature type="binding site" evidence="4">
    <location>
        <position position="304"/>
    </location>
    <ligand>
        <name>FAD</name>
        <dbReference type="ChEBI" id="CHEBI:57692"/>
    </ligand>
</feature>
<evidence type="ECO:0000256" key="1">
    <source>
        <dbReference type="ARBA" id="ARBA00007532"/>
    </source>
</evidence>
<proteinExistence type="inferred from homology"/>
<evidence type="ECO:0000259" key="6">
    <source>
        <dbReference type="Pfam" id="PF02852"/>
    </source>
</evidence>
<dbReference type="KEGG" id="aca:ACP_1229"/>
<dbReference type="SUPFAM" id="SSF51905">
    <property type="entry name" value="FAD/NAD(P)-binding domain"/>
    <property type="match status" value="1"/>
</dbReference>
<evidence type="ECO:0000256" key="2">
    <source>
        <dbReference type="ARBA" id="ARBA00022630"/>
    </source>
</evidence>
<dbReference type="GO" id="GO:0000166">
    <property type="term" value="F:nucleotide binding"/>
    <property type="evidence" value="ECO:0007669"/>
    <property type="project" value="UniProtKB-KW"/>
</dbReference>
<dbReference type="SUPFAM" id="SSF55424">
    <property type="entry name" value="FAD/NAD-linked reductases, dimerisation (C-terminal) domain"/>
    <property type="match status" value="1"/>
</dbReference>
<dbReference type="FunCoup" id="C1F4V7">
    <property type="interactions" value="435"/>
</dbReference>
<dbReference type="STRING" id="240015.ACP_1229"/>
<gene>
    <name evidence="8" type="ordered locus">ACP_1229</name>
</gene>
<dbReference type="InterPro" id="IPR036188">
    <property type="entry name" value="FAD/NAD-bd_sf"/>
</dbReference>
<dbReference type="PRINTS" id="PR00411">
    <property type="entry name" value="PNDRDTASEI"/>
</dbReference>
<reference evidence="8 9" key="1">
    <citation type="journal article" date="2009" name="Appl. Environ. Microbiol.">
        <title>Three genomes from the phylum Acidobacteria provide insight into the lifestyles of these microorganisms in soils.</title>
        <authorList>
            <person name="Ward N.L."/>
            <person name="Challacombe J.F."/>
            <person name="Janssen P.H."/>
            <person name="Henrissat B."/>
            <person name="Coutinho P.M."/>
            <person name="Wu M."/>
            <person name="Xie G."/>
            <person name="Haft D.H."/>
            <person name="Sait M."/>
            <person name="Badger J."/>
            <person name="Barabote R.D."/>
            <person name="Bradley B."/>
            <person name="Brettin T.S."/>
            <person name="Brinkac L.M."/>
            <person name="Bruce D."/>
            <person name="Creasy T."/>
            <person name="Daugherty S.C."/>
            <person name="Davidsen T.M."/>
            <person name="DeBoy R.T."/>
            <person name="Detter J.C."/>
            <person name="Dodson R.J."/>
            <person name="Durkin A.S."/>
            <person name="Ganapathy A."/>
            <person name="Gwinn-Giglio M."/>
            <person name="Han C.S."/>
            <person name="Khouri H."/>
            <person name="Kiss H."/>
            <person name="Kothari S.P."/>
            <person name="Madupu R."/>
            <person name="Nelson K.E."/>
            <person name="Nelson W.C."/>
            <person name="Paulsen I."/>
            <person name="Penn K."/>
            <person name="Ren Q."/>
            <person name="Rosovitz M.J."/>
            <person name="Selengut J.D."/>
            <person name="Shrivastava S."/>
            <person name="Sullivan S.A."/>
            <person name="Tapia R."/>
            <person name="Thompson L.S."/>
            <person name="Watkins K.L."/>
            <person name="Yang Q."/>
            <person name="Yu C."/>
            <person name="Zafar N."/>
            <person name="Zhou L."/>
            <person name="Kuske C.R."/>
        </authorList>
    </citation>
    <scope>NUCLEOTIDE SEQUENCE [LARGE SCALE GENOMIC DNA]</scope>
    <source>
        <strain evidence="9">ATCC 51196 / DSM 11244 / BCRC 80197 / JCM 7670 / NBRC 15755 / NCIMB 13165 / 161</strain>
    </source>
</reference>
<comment type="cofactor">
    <cofactor evidence="4">
        <name>FAD</name>
        <dbReference type="ChEBI" id="CHEBI:57692"/>
    </cofactor>
    <text evidence="4">Binds 1 FAD per subunit.</text>
</comment>
<dbReference type="InterPro" id="IPR016156">
    <property type="entry name" value="FAD/NAD-linked_Rdtase_dimer_sf"/>
</dbReference>
<feature type="binding site" evidence="4">
    <location>
        <position position="263"/>
    </location>
    <ligand>
        <name>NAD(+)</name>
        <dbReference type="ChEBI" id="CHEBI:57540"/>
    </ligand>
</feature>
<feature type="binding site" evidence="4">
    <location>
        <position position="51"/>
    </location>
    <ligand>
        <name>FAD</name>
        <dbReference type="ChEBI" id="CHEBI:57692"/>
    </ligand>
</feature>
<keyword evidence="9" id="KW-1185">Reference proteome</keyword>
<keyword evidence="4" id="KW-0547">Nucleotide-binding</keyword>
<dbReference type="InterPro" id="IPR023753">
    <property type="entry name" value="FAD/NAD-binding_dom"/>
</dbReference>
<dbReference type="Gene3D" id="3.50.50.60">
    <property type="entry name" value="FAD/NAD(P)-binding domain"/>
    <property type="match status" value="2"/>
</dbReference>
<dbReference type="PRINTS" id="PR00368">
    <property type="entry name" value="FADPNR"/>
</dbReference>
<dbReference type="Gene3D" id="3.30.390.30">
    <property type="match status" value="1"/>
</dbReference>
<feature type="domain" description="FAD/NAD(P)-binding" evidence="7">
    <location>
        <begin position="6"/>
        <end position="321"/>
    </location>
</feature>
<dbReference type="AlphaFoldDB" id="C1F4V7"/>
<dbReference type="PANTHER" id="PTHR43014">
    <property type="entry name" value="MERCURIC REDUCTASE"/>
    <property type="match status" value="1"/>
</dbReference>
<dbReference type="InParanoid" id="C1F4V7"/>
<dbReference type="Pfam" id="PF02852">
    <property type="entry name" value="Pyr_redox_dim"/>
    <property type="match status" value="1"/>
</dbReference>
<keyword evidence="4" id="KW-0520">NAD</keyword>
<dbReference type="RefSeq" id="WP_015896378.1">
    <property type="nucleotide sequence ID" value="NC_012483.1"/>
</dbReference>
<name>C1F4V7_ACIC5</name>
<comment type="similarity">
    <text evidence="1">Belongs to the class-I pyridine nucleotide-disulfide oxidoreductase family.</text>
</comment>
<dbReference type="HOGENOM" id="CLU_016755_2_0_0"/>
<dbReference type="Pfam" id="PF07992">
    <property type="entry name" value="Pyr_redox_2"/>
    <property type="match status" value="1"/>
</dbReference>
<dbReference type="PIRSF" id="PIRSF000350">
    <property type="entry name" value="Mercury_reductase_MerA"/>
    <property type="match status" value="1"/>
</dbReference>
<dbReference type="OrthoDB" id="9800167at2"/>
<dbReference type="InterPro" id="IPR001100">
    <property type="entry name" value="Pyr_nuc-diS_OxRdtase"/>
</dbReference>
<keyword evidence="3 4" id="KW-0274">FAD</keyword>
<dbReference type="eggNOG" id="COG1249">
    <property type="taxonomic scope" value="Bacteria"/>
</dbReference>
<sequence>MNKQFDLIAIGTGSAASSVASRCRAADWQVAVIDSRPFGGTCALRGCDPKKVLVGAAELIDWGRRMQGKGIQAGELKINWRELMHFKRTFTEPVPKHREEGFRKAGIEAFHGRARFTGPTSIQVGEDTLEARHIVIAAGQKPADLKIPGSEHLIDSEHFLELDSLPSRILFIGGGYIAFEFAHVALRAGAQVTIVHRDSRPLRQFDSSMVELLVQHTRASGADIQLETEAVAVEKQSGGLAVRVSTSGQMRTLYADMVVHAAGREPEIDDMNLDAGDVAWDRHGVKVNEYLQSVSNPAVYAAGDAAASGGPPLTPVASYDGVLVATNLLKGNHAKPDYNGIPSAVFTIPPLASVGLTESAAREKGLKFTVKTESTGSWYSSRRVGESSSGYKTLVEERTDRILGAHLFGGAAAEVINVFALAIRSGIPARDLKHMIFSYPTHGSDVSYML</sequence>
<evidence type="ECO:0000256" key="4">
    <source>
        <dbReference type="PIRSR" id="PIRSR000350-3"/>
    </source>
</evidence>
<evidence type="ECO:0000256" key="3">
    <source>
        <dbReference type="ARBA" id="ARBA00022827"/>
    </source>
</evidence>
<feature type="domain" description="Pyridine nucleotide-disulphide oxidoreductase dimerisation" evidence="6">
    <location>
        <begin position="341"/>
        <end position="443"/>
    </location>
</feature>
<protein>
    <submittedName>
        <fullName evidence="8">Pyridine nucleotide-disulphide oxidoreductase</fullName>
    </submittedName>
</protein>
<evidence type="ECO:0000256" key="5">
    <source>
        <dbReference type="PIRSR" id="PIRSR000350-4"/>
    </source>
</evidence>
<feature type="binding site" evidence="4">
    <location>
        <begin position="173"/>
        <end position="180"/>
    </location>
    <ligand>
        <name>NAD(+)</name>
        <dbReference type="ChEBI" id="CHEBI:57540"/>
    </ligand>
</feature>
<dbReference type="PANTHER" id="PTHR43014:SF5">
    <property type="entry name" value="GLUTATHIONE REDUCTASE (NADPH)"/>
    <property type="match status" value="1"/>
</dbReference>
<evidence type="ECO:0000259" key="7">
    <source>
        <dbReference type="Pfam" id="PF07992"/>
    </source>
</evidence>
<dbReference type="GO" id="GO:0016491">
    <property type="term" value="F:oxidoreductase activity"/>
    <property type="evidence" value="ECO:0007669"/>
    <property type="project" value="InterPro"/>
</dbReference>
<evidence type="ECO:0000313" key="9">
    <source>
        <dbReference type="Proteomes" id="UP000002207"/>
    </source>
</evidence>
<accession>C1F4V7</accession>